<sequence>MSGNTRANLAQGSLDSGAGGAPPGSSAPGSMSDVSTGSGVGPGPGPGSVPSSLESLMAADGRLDRIIRRSKLRDFLSPDAKIRKRLQALQSFVGPSSEFEAAFFRDHGPLALSVVFRSIERQLEKIRLLKEVQMSTAAIQDLLVAVEILRRMCHHLGPDLRVSPQSDKIVSLLRLLLDHGNHHKIRVEGVHLLLDYMSLFLVDVPMLVELYAGLINLALFLPELAAPAPGNKTPGARPVPVSGHMPLRPLPYNPLVRADQLGGFSLDLHTMPFLVPHGDTPSAIRQHNLSVLRLLLQSLGAHAAAGPSRYSELVYFFGLLKRHYLVLFYSDAPEPLRVPQAWPCSSLAANDPARVQGIPHGPMLGVVAPGESAAIEQPPAGEGFAAAAVPADGPAMIPASPSTTFNSACLGGPLCAAPWAIQRVLLEFVLRGWVGPMRLSPADPALGPGDWASVASFERLFSESLRNRLLLLDILRQCLRLASDPVVHRLVFAVPGSPGAGGRPGPAAGHTAPAPASSVESVASVTVVATVNDTVTGSDGHFSLSTVAGPVLLRSSAPLPLHLVSGVVQLYHLWMVKTPPVFLRYDATPVDVVLDPTPGTPAGASRRGSAGAGLARASSSEQPTPGHAASDGTTLGMSHPGDGPAAGQEDDEDVGSSSDEDLSIVDIDSIPDSIKTEPLKGGLSPDAGGAAGAAAGRPASPALSSLVAAATAAAAVSDSRPGGMPRSADPERAVTAAVNAYYRTLLRDLTLLFDSLSPLAPASAGLLPSGLLQPSNEGPAWLITSDQRHLEHLESGSPGEAVFIPVHLHSPSEPDQKLLFNLYSRVLQIIRVISIQGGPGSLSEACLSAGLPGSTPLHGAGQSKLERRTWYTIIECLLAIGPRILASPSQVSAARSQPQPPSQAAPRSPSSHPAGPLPGAPGPHSASAAPPLSKQVDATPTGSLSSIASAGSGAATSGQGSSMASLDSSTMSTGGTLTGTRSRISRLTKTKSFQSIASLVEGGSAGPAGASAITQPTSARSEEPARSRSASTSSTAERLAAPAPAPAPALEETLFSRPTTALRIDPPRSVLLTDLSLAHNLAREYLLTLFSVLVRSLVTSRSLWRRCSRLLASYPRPESVELWSRTVSSITRLLSRVVFHVDLPSLSAPPQPPGSARRRPTDATTDSTSISRSAISLQSSTSSSSSISSGITSPAMTAGTTGYLASTIQASRHSVGDIATAVLVERSASKDLVISPMITVHVNGAPFAARPGPQYSAAELLSDPAVHVPDSSISPELPAYFELENVDQALGVRLDAYTQCVDEYRRFVYFKWRSVLFLLGNVSKITVPHVLSKAIEAVVQFMDDLIKIRDIGIKAPLSDHPVPPIYLFTRWLIETANLDKKFASARALAVGGLIRLMCRWNDSASELETPVPQTPLGIERLPAPAHIPPPAAPFLPEFYVLLSRALTGQQEAGPGWGAGQPLPTAGEALAPEFDMNLLYSIIRNMPRFFATCLPGSELLIPAVLRAVRYILLGTNQTPPQEVQTCAIQVLASIVGTIRQFEPAPGLPADEQIVVGLLPCGFVRPDATGYTFSQLQAILRRLLLDLMEHFSSLTQLDPSSGATPGTPSPLTALPSGGRQPLSSEAHASLVSCFGLYLFEELMSPSPDFDMVLSGLDVLLKYTRFIDPLIGQACVDVILLFAYSCHDSTATAGRDRPAPSTTGSRSPPPRQAEPKDSLQDCGSRTPSPEPDAGAPSPESPRQGERRSPALNDRWRDLVSYIVPSLVSSMIYLFSAPPTFEIGETISRLLACLAELTSIFPTEILFSNRNLSDMVLAALESLLSPGGAGATAHRPASPTGSSFSSGAGSASVPNSPTSMGLIGSLGRANARSPAEAGRGRGSAGSAASATAKHALGPGAAMSPEILKEAARELLIHLLHNSLSFPGWNGPSRIDCNVTESDDLKLRPKGSSAESARYVVFNQTTILSFTELSVQKESVDVRLIARNMTGRYVWDLRLLYTEDPAGTFTREQQSRSAHGQHVPLTNAAKVFLEAMTLPVGDDAGPPVPGLPSAESADLPVPIDTEQSPSLLQRRRSATHRSVGSLDASTQLQQLSVYVRSPSEAPHQHPDASAASVDLLDSLLNFIGENFPPGTDGPVWSEDWPRSTEPTSLASTEAVRRLRLSSSGGLYVAEPEGSSTPGLASTVATPVQGGPPTSGLSAPMGPAQAPPRSASNLDLPVVAMVGGRSANPSGAAAEPAIPLPTGLGPGHSDALALAALMEQHHLDLHISSLYSEASSLQVADLEPVTPPAMATAGGPGRFRFQPAQEPVRDRASPLPNQLCRLFFASFGLLSFDSRLPTFELLKRDVPKLVRDIGALDRQRERHHLKAALVYVAPGQETEYDVLGNRVASRAFDEFAATLGWPVHLAFHTGYSAGLDTSGYNGWWTAYFATARAELVWHVSTWIPTDAQADLQRDLHSGSGPGAGDGGGGGTDDEEEDPSDQAHIVPPIDCPPPTSMAHAFWPAAAPPVPGGPPSPPSAAALAAAAAAAAATAAATATAGASAASSAPSEPLRPPPVLVIGDGALIPPGAVTGTLSAPLADGPGHFVPAREQLRKKRHIGNDVVQVFWHEHYRPYIPNSVVRSSFGDVQIVICPLPNGLRSIEVHTRAGGVADDLGPLIATPLVHRAIVSARCVGPLVRAAVLETTRRTQAAGWTNTASAADRLPTPYANRLRLIGEIRQRYRVTTLSFEQLMQGLVSPALF</sequence>
<dbReference type="GO" id="GO:0005634">
    <property type="term" value="C:nucleus"/>
    <property type="evidence" value="ECO:0007669"/>
    <property type="project" value="InterPro"/>
</dbReference>
<feature type="compositionally biased region" description="Low complexity" evidence="3">
    <location>
        <begin position="922"/>
        <end position="933"/>
    </location>
</feature>
<evidence type="ECO:0000259" key="4">
    <source>
        <dbReference type="PROSITE" id="PS50085"/>
    </source>
</evidence>
<dbReference type="PANTHER" id="PTHR10063:SF11">
    <property type="entry name" value="RHO GTPASE-ACTIVATING PROTEIN CG5521-RELATED"/>
    <property type="match status" value="1"/>
</dbReference>
<dbReference type="GO" id="GO:0005096">
    <property type="term" value="F:GTPase activator activity"/>
    <property type="evidence" value="ECO:0007669"/>
    <property type="project" value="UniProtKB-KW"/>
</dbReference>
<feature type="compositionally biased region" description="Gly residues" evidence="3">
    <location>
        <begin position="2457"/>
        <end position="2468"/>
    </location>
</feature>
<dbReference type="Proteomes" id="UP000030693">
    <property type="component" value="Unassembled WGS sequence"/>
</dbReference>
<feature type="compositionally biased region" description="Low complexity" evidence="3">
    <location>
        <begin position="904"/>
        <end position="914"/>
    </location>
</feature>
<dbReference type="InterPro" id="IPR035974">
    <property type="entry name" value="Rap/Ran-GAP_sf"/>
</dbReference>
<dbReference type="Pfam" id="PF02145">
    <property type="entry name" value="Rap_GAP"/>
    <property type="match status" value="2"/>
</dbReference>
<gene>
    <name evidence="5" type="ORF">H696_00689</name>
</gene>
<protein>
    <recommendedName>
        <fullName evidence="4">Rap-GAP domain-containing protein</fullName>
    </recommendedName>
</protein>
<feature type="region of interest" description="Disordered" evidence="3">
    <location>
        <begin position="1688"/>
        <end position="1747"/>
    </location>
</feature>
<dbReference type="RefSeq" id="XP_009492844.1">
    <property type="nucleotide sequence ID" value="XM_009494569.1"/>
</dbReference>
<feature type="region of interest" description="Disordered" evidence="3">
    <location>
        <begin position="889"/>
        <end position="986"/>
    </location>
</feature>
<keyword evidence="2" id="KW-0597">Phosphoprotein</keyword>
<name>A0A058ZGT0_FONAL</name>
<organism evidence="5">
    <name type="scientific">Fonticula alba</name>
    <name type="common">Slime mold</name>
    <dbReference type="NCBI Taxonomy" id="691883"/>
    <lineage>
        <taxon>Eukaryota</taxon>
        <taxon>Rotosphaerida</taxon>
        <taxon>Fonticulaceae</taxon>
        <taxon>Fonticula</taxon>
    </lineage>
</organism>
<keyword evidence="6" id="KW-1185">Reference proteome</keyword>
<evidence type="ECO:0000313" key="6">
    <source>
        <dbReference type="Proteomes" id="UP000030693"/>
    </source>
</evidence>
<dbReference type="InterPro" id="IPR046859">
    <property type="entry name" value="RGPA/RALGAPB_N"/>
</dbReference>
<feature type="region of interest" description="Disordered" evidence="3">
    <location>
        <begin position="1"/>
        <end position="53"/>
    </location>
</feature>
<feature type="region of interest" description="Disordered" evidence="3">
    <location>
        <begin position="2038"/>
        <end position="2082"/>
    </location>
</feature>
<dbReference type="GO" id="GO:0051056">
    <property type="term" value="P:regulation of small GTPase mediated signal transduction"/>
    <property type="evidence" value="ECO:0007669"/>
    <property type="project" value="InterPro"/>
</dbReference>
<dbReference type="GO" id="GO:0005737">
    <property type="term" value="C:cytoplasm"/>
    <property type="evidence" value="ECO:0007669"/>
    <property type="project" value="TreeGrafter"/>
</dbReference>
<feature type="compositionally biased region" description="Acidic residues" evidence="3">
    <location>
        <begin position="648"/>
        <end position="663"/>
    </location>
</feature>
<feature type="compositionally biased region" description="Low complexity" evidence="3">
    <location>
        <begin position="1164"/>
        <end position="1192"/>
    </location>
</feature>
<feature type="region of interest" description="Disordered" evidence="3">
    <location>
        <begin position="1596"/>
        <end position="1618"/>
    </location>
</feature>
<evidence type="ECO:0000256" key="2">
    <source>
        <dbReference type="ARBA" id="ARBA00022553"/>
    </source>
</evidence>
<dbReference type="Gene3D" id="3.40.50.11210">
    <property type="entry name" value="Rap/Ran-GAP"/>
    <property type="match status" value="2"/>
</dbReference>
<dbReference type="Pfam" id="PF20412">
    <property type="entry name" value="RALGAPB_N"/>
    <property type="match status" value="1"/>
</dbReference>
<dbReference type="PROSITE" id="PS50085">
    <property type="entry name" value="RAPGAP"/>
    <property type="match status" value="1"/>
</dbReference>
<feature type="region of interest" description="Disordered" evidence="3">
    <location>
        <begin position="2450"/>
        <end position="2496"/>
    </location>
</feature>
<feature type="compositionally biased region" description="Low complexity" evidence="3">
    <location>
        <begin position="681"/>
        <end position="698"/>
    </location>
</feature>
<feature type="region of interest" description="Disordered" evidence="3">
    <location>
        <begin position="2167"/>
        <end position="2207"/>
    </location>
</feature>
<dbReference type="InterPro" id="IPR027107">
    <property type="entry name" value="Tuberin/Ral-act_asu"/>
</dbReference>
<dbReference type="eggNOG" id="KOG3686">
    <property type="taxonomic scope" value="Eukaryota"/>
</dbReference>
<dbReference type="InterPro" id="IPR000331">
    <property type="entry name" value="Rap/Ran_GAP_dom"/>
</dbReference>
<feature type="compositionally biased region" description="Low complexity" evidence="3">
    <location>
        <begin position="23"/>
        <end position="32"/>
    </location>
</feature>
<feature type="compositionally biased region" description="Low complexity" evidence="3">
    <location>
        <begin position="664"/>
        <end position="673"/>
    </location>
</feature>
<feature type="compositionally biased region" description="Low complexity" evidence="3">
    <location>
        <begin position="1597"/>
        <end position="1614"/>
    </location>
</feature>
<dbReference type="OrthoDB" id="19311at2759"/>
<feature type="compositionally biased region" description="Low complexity" evidence="3">
    <location>
        <begin position="602"/>
        <end position="620"/>
    </location>
</feature>
<feature type="region of interest" description="Disordered" evidence="3">
    <location>
        <begin position="1004"/>
        <end position="1051"/>
    </location>
</feature>
<accession>A0A058ZGT0</accession>
<feature type="region of interest" description="Disordered" evidence="3">
    <location>
        <begin position="2131"/>
        <end position="2151"/>
    </location>
</feature>
<feature type="compositionally biased region" description="Polar residues" evidence="3">
    <location>
        <begin position="1"/>
        <end position="11"/>
    </location>
</feature>
<dbReference type="STRING" id="691883.A0A058ZGT0"/>
<evidence type="ECO:0000313" key="5">
    <source>
        <dbReference type="EMBL" id="KCV73143.1"/>
    </source>
</evidence>
<proteinExistence type="predicted"/>
<dbReference type="SUPFAM" id="SSF111347">
    <property type="entry name" value="Rap/Ran-GAP"/>
    <property type="match status" value="2"/>
</dbReference>
<feature type="compositionally biased region" description="Low complexity" evidence="3">
    <location>
        <begin position="1027"/>
        <end position="1042"/>
    </location>
</feature>
<feature type="compositionally biased region" description="Low complexity" evidence="3">
    <location>
        <begin position="1832"/>
        <end position="1850"/>
    </location>
</feature>
<dbReference type="GeneID" id="20525414"/>
<keyword evidence="1" id="KW-0343">GTPase activation</keyword>
<evidence type="ECO:0000256" key="1">
    <source>
        <dbReference type="ARBA" id="ARBA00022468"/>
    </source>
</evidence>
<dbReference type="PANTHER" id="PTHR10063">
    <property type="entry name" value="TUBERIN"/>
    <property type="match status" value="1"/>
</dbReference>
<feature type="compositionally biased region" description="Polar residues" evidence="3">
    <location>
        <begin position="2172"/>
        <end position="2184"/>
    </location>
</feature>
<reference evidence="5" key="1">
    <citation type="submission" date="2013-04" db="EMBL/GenBank/DDBJ databases">
        <title>The Genome Sequence of Fonticula alba ATCC 38817.</title>
        <authorList>
            <consortium name="The Broad Institute Genomics Platform"/>
            <person name="Russ C."/>
            <person name="Cuomo C."/>
            <person name="Burger G."/>
            <person name="Gray M.W."/>
            <person name="Holland P.W.H."/>
            <person name="King N."/>
            <person name="Lang F.B.F."/>
            <person name="Roger A.J."/>
            <person name="Ruiz-Trillo I."/>
            <person name="Brown M."/>
            <person name="Walker B."/>
            <person name="Young S."/>
            <person name="Zeng Q."/>
            <person name="Gargeya S."/>
            <person name="Fitzgerald M."/>
            <person name="Haas B."/>
            <person name="Abouelleil A."/>
            <person name="Allen A.W."/>
            <person name="Alvarado L."/>
            <person name="Arachchi H.M."/>
            <person name="Berlin A.M."/>
            <person name="Chapman S.B."/>
            <person name="Gainer-Dewar J."/>
            <person name="Goldberg J."/>
            <person name="Griggs A."/>
            <person name="Gujja S."/>
            <person name="Hansen M."/>
            <person name="Howarth C."/>
            <person name="Imamovic A."/>
            <person name="Ireland A."/>
            <person name="Larimer J."/>
            <person name="McCowan C."/>
            <person name="Murphy C."/>
            <person name="Pearson M."/>
            <person name="Poon T.W."/>
            <person name="Priest M."/>
            <person name="Roberts A."/>
            <person name="Saif S."/>
            <person name="Shea T."/>
            <person name="Sisk P."/>
            <person name="Sykes S."/>
            <person name="Wortman J."/>
            <person name="Nusbaum C."/>
            <person name="Birren B."/>
        </authorList>
    </citation>
    <scope>NUCLEOTIDE SEQUENCE [LARGE SCALE GENOMIC DNA]</scope>
    <source>
        <strain evidence="5">ATCC 38817</strain>
    </source>
</reference>
<dbReference type="EMBL" id="KB932201">
    <property type="protein sequence ID" value="KCV73143.1"/>
    <property type="molecule type" value="Genomic_DNA"/>
</dbReference>
<feature type="region of interest" description="Disordered" evidence="3">
    <location>
        <begin position="1824"/>
        <end position="1887"/>
    </location>
</feature>
<feature type="region of interest" description="Disordered" evidence="3">
    <location>
        <begin position="598"/>
        <end position="698"/>
    </location>
</feature>
<evidence type="ECO:0000256" key="3">
    <source>
        <dbReference type="SAM" id="MobiDB-lite"/>
    </source>
</evidence>
<feature type="region of interest" description="Disordered" evidence="3">
    <location>
        <begin position="1148"/>
        <end position="1192"/>
    </location>
</feature>
<feature type="compositionally biased region" description="Low complexity" evidence="3">
    <location>
        <begin position="942"/>
        <end position="982"/>
    </location>
</feature>
<feature type="domain" description="Rap-GAP" evidence="4">
    <location>
        <begin position="2351"/>
        <end position="2719"/>
    </location>
</feature>